<keyword evidence="6 7" id="KW-0472">Membrane</keyword>
<evidence type="ECO:0000259" key="8">
    <source>
        <dbReference type="PROSITE" id="PS50850"/>
    </source>
</evidence>
<feature type="transmembrane region" description="Helical" evidence="7">
    <location>
        <begin position="169"/>
        <end position="189"/>
    </location>
</feature>
<dbReference type="RefSeq" id="WP_379287656.1">
    <property type="nucleotide sequence ID" value="NZ_JBHTIU010000028.1"/>
</dbReference>
<proteinExistence type="predicted"/>
<protein>
    <submittedName>
        <fullName evidence="9">MFS transporter</fullName>
    </submittedName>
</protein>
<feature type="transmembrane region" description="Helical" evidence="7">
    <location>
        <begin position="257"/>
        <end position="277"/>
    </location>
</feature>
<sequence>MSSPREALRSRYVRAVMVSGLFSQIGIWIRNLSVLLFVMEQTGGNALAVSMISVAEYAPIFIFSFLGGVFADRWRPRRTVIWCDLLSALSVFAVLASFELGAWPAVFFTTLCSSILSQFAQPSGMKLFKIHVPEDQAQASMSLLQTMISVFMIVGPMLGTVVYQNLGMAAAIAMTGFSFLLSAAAMAFIPPDPEAGSAAKGKTSLWKEMSDGIRYVLSRPVLRLLSISFVAVGLGVGLISPLGIFVVTERLGLSPEYLQWLLIPYGLGEMAGGFLAFGAAGRIPPQRLLVLGLVMNAAGIALMGVSGVLWLAMLAQLIIALFQPAIFIGNHSLVIQNTDVSFIGRVTGIRTPLMTGSMVIMMSLSGVLKEMFPLIVLYSAAALLFIIGTLVVLPLPGTKSETLGADKN</sequence>
<feature type="transmembrane region" description="Helical" evidence="7">
    <location>
        <begin position="12"/>
        <end position="39"/>
    </location>
</feature>
<evidence type="ECO:0000256" key="4">
    <source>
        <dbReference type="ARBA" id="ARBA00022692"/>
    </source>
</evidence>
<organism evidence="9 10">
    <name type="scientific">Paenibacillus residui</name>
    <dbReference type="NCBI Taxonomy" id="629724"/>
    <lineage>
        <taxon>Bacteria</taxon>
        <taxon>Bacillati</taxon>
        <taxon>Bacillota</taxon>
        <taxon>Bacilli</taxon>
        <taxon>Bacillales</taxon>
        <taxon>Paenibacillaceae</taxon>
        <taxon>Paenibacillus</taxon>
    </lineage>
</organism>
<feature type="transmembrane region" description="Helical" evidence="7">
    <location>
        <begin position="141"/>
        <end position="163"/>
    </location>
</feature>
<feature type="transmembrane region" description="Helical" evidence="7">
    <location>
        <begin position="347"/>
        <end position="368"/>
    </location>
</feature>
<gene>
    <name evidence="9" type="ORF">ACFQ03_09250</name>
</gene>
<dbReference type="EMBL" id="JBHTIU010000028">
    <property type="protein sequence ID" value="MFD0869337.1"/>
    <property type="molecule type" value="Genomic_DNA"/>
</dbReference>
<evidence type="ECO:0000256" key="1">
    <source>
        <dbReference type="ARBA" id="ARBA00004651"/>
    </source>
</evidence>
<keyword evidence="4 7" id="KW-0812">Transmembrane</keyword>
<feature type="transmembrane region" description="Helical" evidence="7">
    <location>
        <begin position="79"/>
        <end position="96"/>
    </location>
</feature>
<reference evidence="10" key="1">
    <citation type="journal article" date="2019" name="Int. J. Syst. Evol. Microbiol.">
        <title>The Global Catalogue of Microorganisms (GCM) 10K type strain sequencing project: providing services to taxonomists for standard genome sequencing and annotation.</title>
        <authorList>
            <consortium name="The Broad Institute Genomics Platform"/>
            <consortium name="The Broad Institute Genome Sequencing Center for Infectious Disease"/>
            <person name="Wu L."/>
            <person name="Ma J."/>
        </authorList>
    </citation>
    <scope>NUCLEOTIDE SEQUENCE [LARGE SCALE GENOMIC DNA]</scope>
    <source>
        <strain evidence="10">CCUG 57263</strain>
    </source>
</reference>
<feature type="domain" description="Major facilitator superfamily (MFS) profile" evidence="8">
    <location>
        <begin position="12"/>
        <end position="399"/>
    </location>
</feature>
<feature type="transmembrane region" description="Helical" evidence="7">
    <location>
        <begin position="374"/>
        <end position="393"/>
    </location>
</feature>
<dbReference type="Gene3D" id="1.20.1250.20">
    <property type="entry name" value="MFS general substrate transporter like domains"/>
    <property type="match status" value="1"/>
</dbReference>
<dbReference type="InterPro" id="IPR011701">
    <property type="entry name" value="MFS"/>
</dbReference>
<dbReference type="Proteomes" id="UP001597120">
    <property type="component" value="Unassembled WGS sequence"/>
</dbReference>
<dbReference type="Pfam" id="PF07690">
    <property type="entry name" value="MFS_1"/>
    <property type="match status" value="1"/>
</dbReference>
<dbReference type="PANTHER" id="PTHR23513:SF6">
    <property type="entry name" value="MAJOR FACILITATOR SUPERFAMILY ASSOCIATED DOMAIN-CONTAINING PROTEIN"/>
    <property type="match status" value="1"/>
</dbReference>
<comment type="subcellular location">
    <subcellularLocation>
        <location evidence="1">Cell membrane</location>
        <topology evidence="1">Multi-pass membrane protein</topology>
    </subcellularLocation>
</comment>
<feature type="transmembrane region" description="Helical" evidence="7">
    <location>
        <begin position="45"/>
        <end position="67"/>
    </location>
</feature>
<accession>A0ABW3D7G4</accession>
<evidence type="ECO:0000256" key="5">
    <source>
        <dbReference type="ARBA" id="ARBA00022989"/>
    </source>
</evidence>
<keyword evidence="5 7" id="KW-1133">Transmembrane helix</keyword>
<evidence type="ECO:0000313" key="10">
    <source>
        <dbReference type="Proteomes" id="UP001597120"/>
    </source>
</evidence>
<dbReference type="PANTHER" id="PTHR23513">
    <property type="entry name" value="INTEGRAL MEMBRANE EFFLUX PROTEIN-RELATED"/>
    <property type="match status" value="1"/>
</dbReference>
<dbReference type="InterPro" id="IPR036259">
    <property type="entry name" value="MFS_trans_sf"/>
</dbReference>
<feature type="transmembrane region" description="Helical" evidence="7">
    <location>
        <begin position="289"/>
        <end position="311"/>
    </location>
</feature>
<evidence type="ECO:0000256" key="6">
    <source>
        <dbReference type="ARBA" id="ARBA00023136"/>
    </source>
</evidence>
<dbReference type="CDD" id="cd06173">
    <property type="entry name" value="MFS_MefA_like"/>
    <property type="match status" value="1"/>
</dbReference>
<evidence type="ECO:0000313" key="9">
    <source>
        <dbReference type="EMBL" id="MFD0869337.1"/>
    </source>
</evidence>
<comment type="caution">
    <text evidence="9">The sequence shown here is derived from an EMBL/GenBank/DDBJ whole genome shotgun (WGS) entry which is preliminary data.</text>
</comment>
<evidence type="ECO:0000256" key="2">
    <source>
        <dbReference type="ARBA" id="ARBA00022448"/>
    </source>
</evidence>
<dbReference type="InterPro" id="IPR020846">
    <property type="entry name" value="MFS_dom"/>
</dbReference>
<feature type="transmembrane region" description="Helical" evidence="7">
    <location>
        <begin position="317"/>
        <end position="335"/>
    </location>
</feature>
<dbReference type="PROSITE" id="PS50850">
    <property type="entry name" value="MFS"/>
    <property type="match status" value="1"/>
</dbReference>
<evidence type="ECO:0000256" key="3">
    <source>
        <dbReference type="ARBA" id="ARBA00022475"/>
    </source>
</evidence>
<dbReference type="SUPFAM" id="SSF103473">
    <property type="entry name" value="MFS general substrate transporter"/>
    <property type="match status" value="1"/>
</dbReference>
<feature type="transmembrane region" description="Helical" evidence="7">
    <location>
        <begin position="224"/>
        <end position="245"/>
    </location>
</feature>
<name>A0ABW3D7G4_9BACL</name>
<keyword evidence="10" id="KW-1185">Reference proteome</keyword>
<keyword evidence="3" id="KW-1003">Cell membrane</keyword>
<keyword evidence="2" id="KW-0813">Transport</keyword>
<evidence type="ECO:0000256" key="7">
    <source>
        <dbReference type="SAM" id="Phobius"/>
    </source>
</evidence>